<proteinExistence type="predicted"/>
<reference evidence="1 2" key="1">
    <citation type="journal article" date="2021" name="Hortic Res">
        <title>High-quality reference genome and annotation aids understanding of berry development for evergreen blueberry (Vaccinium darrowii).</title>
        <authorList>
            <person name="Yu J."/>
            <person name="Hulse-Kemp A.M."/>
            <person name="Babiker E."/>
            <person name="Staton M."/>
        </authorList>
    </citation>
    <scope>NUCLEOTIDE SEQUENCE [LARGE SCALE GENOMIC DNA]</scope>
    <source>
        <strain evidence="2">cv. NJ 8807/NJ 8810</strain>
        <tissue evidence="1">Young leaf</tissue>
    </source>
</reference>
<keyword evidence="2" id="KW-1185">Reference proteome</keyword>
<dbReference type="Proteomes" id="UP000828048">
    <property type="component" value="Chromosome 4"/>
</dbReference>
<name>A0ACB7Z7S5_9ERIC</name>
<evidence type="ECO:0000313" key="2">
    <source>
        <dbReference type="Proteomes" id="UP000828048"/>
    </source>
</evidence>
<protein>
    <submittedName>
        <fullName evidence="1">Uncharacterized protein</fullName>
    </submittedName>
</protein>
<organism evidence="1 2">
    <name type="scientific">Vaccinium darrowii</name>
    <dbReference type="NCBI Taxonomy" id="229202"/>
    <lineage>
        <taxon>Eukaryota</taxon>
        <taxon>Viridiplantae</taxon>
        <taxon>Streptophyta</taxon>
        <taxon>Embryophyta</taxon>
        <taxon>Tracheophyta</taxon>
        <taxon>Spermatophyta</taxon>
        <taxon>Magnoliopsida</taxon>
        <taxon>eudicotyledons</taxon>
        <taxon>Gunneridae</taxon>
        <taxon>Pentapetalae</taxon>
        <taxon>asterids</taxon>
        <taxon>Ericales</taxon>
        <taxon>Ericaceae</taxon>
        <taxon>Vaccinioideae</taxon>
        <taxon>Vaccinieae</taxon>
        <taxon>Vaccinium</taxon>
    </lineage>
</organism>
<dbReference type="EMBL" id="CM037154">
    <property type="protein sequence ID" value="KAH7861645.1"/>
    <property type="molecule type" value="Genomic_DNA"/>
</dbReference>
<accession>A0ACB7Z7S5</accession>
<evidence type="ECO:0000313" key="1">
    <source>
        <dbReference type="EMBL" id="KAH7861645.1"/>
    </source>
</evidence>
<gene>
    <name evidence="1" type="ORF">Vadar_028851</name>
</gene>
<sequence length="447" mass="49139">MSASNSNVPTSFPSLNAHIVLLTTFILFLLPMASSDYFQFPNFYPATTDSNARYQGNAVMSAGAVEFYYSESNVGWVTYAQNVQLWDAKTAALSDFTTNFSFTIDTQVSAPYGDGLAFFLAPVGFQIPPNSEGGYLGLFDPDAEEHQIVFVEFDSYQNEWDPNYTHIGINHNAIGSLTTTPWNASLHSGERCDASIAYNASTKNLSVFWSYGENSNSSLFNELDLMDILPERVMIGFSASTSFAAEKTTLESWAYSSSLSGKHAKDTKLTVGIPVSVGVLIFGALILIGSVVVRKRRCVRREKTEKTNLTSINDDLERGAGPRSGRKSVDPTNGESEIGLVEWVWNLYGRGQILSAVDERVKSDSDSKEVERLLIVGLWCAYPDHSLRPSMRQAIQVLQFDAEMPHLPVKMPVPMYHVPGVGTSRPEEPQIHSGGASISCSIIEMGR</sequence>
<comment type="caution">
    <text evidence="1">The sequence shown here is derived from an EMBL/GenBank/DDBJ whole genome shotgun (WGS) entry which is preliminary data.</text>
</comment>